<dbReference type="CDD" id="cd23081">
    <property type="entry name" value="cpPDZ_EcRseP-like"/>
    <property type="match status" value="1"/>
</dbReference>
<dbReference type="AlphaFoldDB" id="A0A518GPY0"/>
<dbReference type="GO" id="GO:0016020">
    <property type="term" value="C:membrane"/>
    <property type="evidence" value="ECO:0007669"/>
    <property type="project" value="InterPro"/>
</dbReference>
<dbReference type="Proteomes" id="UP000315349">
    <property type="component" value="Chromosome"/>
</dbReference>
<dbReference type="InterPro" id="IPR036034">
    <property type="entry name" value="PDZ_sf"/>
</dbReference>
<organism evidence="4 5">
    <name type="scientific">Planctopirus ephydatiae</name>
    <dbReference type="NCBI Taxonomy" id="2528019"/>
    <lineage>
        <taxon>Bacteria</taxon>
        <taxon>Pseudomonadati</taxon>
        <taxon>Planctomycetota</taxon>
        <taxon>Planctomycetia</taxon>
        <taxon>Planctomycetales</taxon>
        <taxon>Planctomycetaceae</taxon>
        <taxon>Planctopirus</taxon>
    </lineage>
</organism>
<keyword evidence="2" id="KW-1133">Transmembrane helix</keyword>
<keyword evidence="2" id="KW-0472">Membrane</keyword>
<sequence length="319" mass="35248">MLPIPGRYVVIALILGLILWFALTSNPKGELSRPELTSKNIRDLNSGSASNRRRAAEELIKAGQNVVPEIVTQIKQAPDRCRSLIHVLSDMTVLDENEAGEAALSAIESLTTYHHKEVADAAFDALSENFSIRRMRAIDHLSRLGAQVESVNDHFIGNSTTFEFVLLDERYTGGREGLKHLKRLNTLHVLYVSDKLNIPGEELAALRQWYPRLQISSEVNGCLGVIGAMPFGSNVVIDRIVPNSPAARVGLRPGDRILSIDDVENPTLRQMVAAISKHPPGEPVHVTILRRDEQFMSFRIRSGSDFGTGNCQCEINPSL</sequence>
<dbReference type="Pfam" id="PF13180">
    <property type="entry name" value="PDZ_2"/>
    <property type="match status" value="1"/>
</dbReference>
<comment type="cofactor">
    <cofactor evidence="1">
        <name>Zn(2+)</name>
        <dbReference type="ChEBI" id="CHEBI:29105"/>
    </cofactor>
</comment>
<evidence type="ECO:0000313" key="5">
    <source>
        <dbReference type="Proteomes" id="UP000315349"/>
    </source>
</evidence>
<gene>
    <name evidence="4" type="ORF">Spb1_26110</name>
</gene>
<dbReference type="GO" id="GO:0006508">
    <property type="term" value="P:proteolysis"/>
    <property type="evidence" value="ECO:0007669"/>
    <property type="project" value="InterPro"/>
</dbReference>
<dbReference type="PROSITE" id="PS50106">
    <property type="entry name" value="PDZ"/>
    <property type="match status" value="1"/>
</dbReference>
<evidence type="ECO:0000259" key="3">
    <source>
        <dbReference type="PROSITE" id="PS50106"/>
    </source>
</evidence>
<reference evidence="4 5" key="1">
    <citation type="submission" date="2019-02" db="EMBL/GenBank/DDBJ databases">
        <title>Deep-cultivation of Planctomycetes and their phenomic and genomic characterization uncovers novel biology.</title>
        <authorList>
            <person name="Wiegand S."/>
            <person name="Jogler M."/>
            <person name="Boedeker C."/>
            <person name="Pinto D."/>
            <person name="Vollmers J."/>
            <person name="Rivas-Marin E."/>
            <person name="Kohn T."/>
            <person name="Peeters S.H."/>
            <person name="Heuer A."/>
            <person name="Rast P."/>
            <person name="Oberbeckmann S."/>
            <person name="Bunk B."/>
            <person name="Jeske O."/>
            <person name="Meyerdierks A."/>
            <person name="Storesund J.E."/>
            <person name="Kallscheuer N."/>
            <person name="Luecker S."/>
            <person name="Lage O.M."/>
            <person name="Pohl T."/>
            <person name="Merkel B.J."/>
            <person name="Hornburger P."/>
            <person name="Mueller R.-W."/>
            <person name="Bruemmer F."/>
            <person name="Labrenz M."/>
            <person name="Spormann A.M."/>
            <person name="Op den Camp H."/>
            <person name="Overmann J."/>
            <person name="Amann R."/>
            <person name="Jetten M.S.M."/>
            <person name="Mascher T."/>
            <person name="Medema M.H."/>
            <person name="Devos D.P."/>
            <person name="Kaster A.-K."/>
            <person name="Ovreas L."/>
            <person name="Rohde M."/>
            <person name="Galperin M.Y."/>
            <person name="Jogler C."/>
        </authorList>
    </citation>
    <scope>NUCLEOTIDE SEQUENCE [LARGE SCALE GENOMIC DNA]</scope>
    <source>
        <strain evidence="4 5">Spb1</strain>
    </source>
</reference>
<dbReference type="PANTHER" id="PTHR42837">
    <property type="entry name" value="REGULATOR OF SIGMA-E PROTEASE RSEP"/>
    <property type="match status" value="1"/>
</dbReference>
<dbReference type="SUPFAM" id="SSF50156">
    <property type="entry name" value="PDZ domain-like"/>
    <property type="match status" value="1"/>
</dbReference>
<dbReference type="PANTHER" id="PTHR42837:SF2">
    <property type="entry name" value="MEMBRANE METALLOPROTEASE ARASP2, CHLOROPLASTIC-RELATED"/>
    <property type="match status" value="1"/>
</dbReference>
<dbReference type="InterPro" id="IPR004387">
    <property type="entry name" value="Pept_M50_Zn"/>
</dbReference>
<evidence type="ECO:0000256" key="1">
    <source>
        <dbReference type="ARBA" id="ARBA00001947"/>
    </source>
</evidence>
<evidence type="ECO:0000256" key="2">
    <source>
        <dbReference type="SAM" id="Phobius"/>
    </source>
</evidence>
<evidence type="ECO:0000313" key="4">
    <source>
        <dbReference type="EMBL" id="QDV30677.1"/>
    </source>
</evidence>
<accession>A0A518GPY0</accession>
<dbReference type="EMBL" id="CP036299">
    <property type="protein sequence ID" value="QDV30677.1"/>
    <property type="molecule type" value="Genomic_DNA"/>
</dbReference>
<dbReference type="KEGG" id="peh:Spb1_26110"/>
<proteinExistence type="predicted"/>
<dbReference type="RefSeq" id="WP_145300405.1">
    <property type="nucleotide sequence ID" value="NZ_CP036299.1"/>
</dbReference>
<dbReference type="OrthoDB" id="291337at2"/>
<dbReference type="Gene3D" id="2.30.42.10">
    <property type="match status" value="1"/>
</dbReference>
<keyword evidence="5" id="KW-1185">Reference proteome</keyword>
<name>A0A518GPY0_9PLAN</name>
<dbReference type="GO" id="GO:0004222">
    <property type="term" value="F:metalloendopeptidase activity"/>
    <property type="evidence" value="ECO:0007669"/>
    <property type="project" value="InterPro"/>
</dbReference>
<feature type="transmembrane region" description="Helical" evidence="2">
    <location>
        <begin position="6"/>
        <end position="23"/>
    </location>
</feature>
<protein>
    <submittedName>
        <fullName evidence="4">PDZ domain (Also known as DHR or GLGF)</fullName>
    </submittedName>
</protein>
<keyword evidence="2" id="KW-0812">Transmembrane</keyword>
<feature type="domain" description="PDZ" evidence="3">
    <location>
        <begin position="212"/>
        <end position="275"/>
    </location>
</feature>
<dbReference type="SMART" id="SM00228">
    <property type="entry name" value="PDZ"/>
    <property type="match status" value="1"/>
</dbReference>
<dbReference type="InterPro" id="IPR001478">
    <property type="entry name" value="PDZ"/>
</dbReference>